<reference evidence="2 3" key="1">
    <citation type="submission" date="2020-08" db="EMBL/GenBank/DDBJ databases">
        <title>Genomic Encyclopedia of Type Strains, Phase III (KMG-III): the genomes of soil and plant-associated and newly described type strains.</title>
        <authorList>
            <person name="Whitman W."/>
        </authorList>
    </citation>
    <scope>NUCLEOTIDE SEQUENCE [LARGE SCALE GENOMIC DNA]</scope>
    <source>
        <strain evidence="2 3">CECT 8577</strain>
    </source>
</reference>
<evidence type="ECO:0000256" key="1">
    <source>
        <dbReference type="SAM" id="MobiDB-lite"/>
    </source>
</evidence>
<name>A0A839S3C8_9PSEU</name>
<dbReference type="Proteomes" id="UP000550714">
    <property type="component" value="Unassembled WGS sequence"/>
</dbReference>
<evidence type="ECO:0000313" key="2">
    <source>
        <dbReference type="EMBL" id="MBB3052256.1"/>
    </source>
</evidence>
<keyword evidence="3" id="KW-1185">Reference proteome</keyword>
<feature type="region of interest" description="Disordered" evidence="1">
    <location>
        <begin position="17"/>
        <end position="48"/>
    </location>
</feature>
<proteinExistence type="predicted"/>
<protein>
    <submittedName>
        <fullName evidence="2">Uncharacterized protein</fullName>
    </submittedName>
</protein>
<accession>A0A839S3C8</accession>
<organism evidence="2 3">
    <name type="scientific">Prauserella isguenensis</name>
    <dbReference type="NCBI Taxonomy" id="1470180"/>
    <lineage>
        <taxon>Bacteria</taxon>
        <taxon>Bacillati</taxon>
        <taxon>Actinomycetota</taxon>
        <taxon>Actinomycetes</taxon>
        <taxon>Pseudonocardiales</taxon>
        <taxon>Pseudonocardiaceae</taxon>
        <taxon>Prauserella</taxon>
    </lineage>
</organism>
<gene>
    <name evidence="2" type="ORF">FHS23_003285</name>
</gene>
<sequence length="48" mass="5075">MHSRLRIPRITVFFGPITAGPFSSCGENGPATDNEGETGDVSPLNRDG</sequence>
<dbReference type="EMBL" id="JACHWU010000003">
    <property type="protein sequence ID" value="MBB3052256.1"/>
    <property type="molecule type" value="Genomic_DNA"/>
</dbReference>
<comment type="caution">
    <text evidence="2">The sequence shown here is derived from an EMBL/GenBank/DDBJ whole genome shotgun (WGS) entry which is preliminary data.</text>
</comment>
<evidence type="ECO:0000313" key="3">
    <source>
        <dbReference type="Proteomes" id="UP000550714"/>
    </source>
</evidence>
<dbReference type="AlphaFoldDB" id="A0A839S3C8"/>